<evidence type="ECO:0000256" key="4">
    <source>
        <dbReference type="ARBA" id="ARBA00023163"/>
    </source>
</evidence>
<evidence type="ECO:0000256" key="2">
    <source>
        <dbReference type="ARBA" id="ARBA00023015"/>
    </source>
</evidence>
<evidence type="ECO:0000256" key="1">
    <source>
        <dbReference type="ARBA" id="ARBA00009437"/>
    </source>
</evidence>
<dbReference type="InterPro" id="IPR036388">
    <property type="entry name" value="WH-like_DNA-bd_sf"/>
</dbReference>
<evidence type="ECO:0000256" key="3">
    <source>
        <dbReference type="ARBA" id="ARBA00023125"/>
    </source>
</evidence>
<comment type="similarity">
    <text evidence="1">Belongs to the LysR transcriptional regulatory family.</text>
</comment>
<dbReference type="GO" id="GO:0032993">
    <property type="term" value="C:protein-DNA complex"/>
    <property type="evidence" value="ECO:0007669"/>
    <property type="project" value="TreeGrafter"/>
</dbReference>
<gene>
    <name evidence="6" type="ORF">HLH44_16675</name>
</gene>
<dbReference type="PANTHER" id="PTHR30346">
    <property type="entry name" value="TRANSCRIPTIONAL DUAL REGULATOR HCAR-RELATED"/>
    <property type="match status" value="1"/>
</dbReference>
<evidence type="ECO:0000313" key="6">
    <source>
        <dbReference type="EMBL" id="MBB2199066.1"/>
    </source>
</evidence>
<dbReference type="AlphaFoldDB" id="A0A7W4K296"/>
<dbReference type="FunFam" id="1.10.10.10:FF:000001">
    <property type="entry name" value="LysR family transcriptional regulator"/>
    <property type="match status" value="1"/>
</dbReference>
<dbReference type="PANTHER" id="PTHR30346:SF0">
    <property type="entry name" value="HCA OPERON TRANSCRIPTIONAL ACTIVATOR HCAR"/>
    <property type="match status" value="1"/>
</dbReference>
<keyword evidence="2" id="KW-0805">Transcription regulation</keyword>
<dbReference type="SUPFAM" id="SSF46785">
    <property type="entry name" value="Winged helix' DNA-binding domain"/>
    <property type="match status" value="1"/>
</dbReference>
<dbReference type="Gene3D" id="3.40.190.10">
    <property type="entry name" value="Periplasmic binding protein-like II"/>
    <property type="match status" value="2"/>
</dbReference>
<accession>A0A7W4K296</accession>
<dbReference type="GO" id="GO:0003700">
    <property type="term" value="F:DNA-binding transcription factor activity"/>
    <property type="evidence" value="ECO:0007669"/>
    <property type="project" value="InterPro"/>
</dbReference>
<protein>
    <submittedName>
        <fullName evidence="6">LysR family transcriptional regulator</fullName>
    </submittedName>
</protein>
<reference evidence="6 7" key="1">
    <citation type="submission" date="2020-04" db="EMBL/GenBank/DDBJ databases">
        <title>Description of novel Gluconacetobacter.</title>
        <authorList>
            <person name="Sombolestani A."/>
        </authorList>
    </citation>
    <scope>NUCLEOTIDE SEQUENCE [LARGE SCALE GENOMIC DNA]</scope>
    <source>
        <strain evidence="6 7">LMG 22058</strain>
    </source>
</reference>
<proteinExistence type="inferred from homology"/>
<keyword evidence="3" id="KW-0238">DNA-binding</keyword>
<dbReference type="PROSITE" id="PS50931">
    <property type="entry name" value="HTH_LYSR"/>
    <property type="match status" value="1"/>
</dbReference>
<name>A0A7W4K296_9PROT</name>
<dbReference type="SUPFAM" id="SSF53850">
    <property type="entry name" value="Periplasmic binding protein-like II"/>
    <property type="match status" value="1"/>
</dbReference>
<evidence type="ECO:0000259" key="5">
    <source>
        <dbReference type="PROSITE" id="PS50931"/>
    </source>
</evidence>
<dbReference type="Proteomes" id="UP000530320">
    <property type="component" value="Unassembled WGS sequence"/>
</dbReference>
<dbReference type="EMBL" id="JABEQP010000014">
    <property type="protein sequence ID" value="MBB2199066.1"/>
    <property type="molecule type" value="Genomic_DNA"/>
</dbReference>
<keyword evidence="4" id="KW-0804">Transcription</keyword>
<dbReference type="Pfam" id="PF00126">
    <property type="entry name" value="HTH_1"/>
    <property type="match status" value="1"/>
</dbReference>
<dbReference type="CDD" id="cd08414">
    <property type="entry name" value="PBP2_LTTR_aromatics_like"/>
    <property type="match status" value="1"/>
</dbReference>
<sequence>MHLAELRYLLTVIEAGSFGRAAQSLHLQVSTLSRAISRLEDRLGVTLLERTPAGIRTTASGRLATRYIRRVLHETHAMEDTLARGSVGETGEIRLGLHLPPISPVLMALLLEWHTAHPGVTVAPCEFGEESLHAALAGCRVDVALIPDCLLQNHETALPVYAEPLMAVLPAGHHLVGHNMLHWASLENEILLLGASGKGAICRDFYMARLPGARLRILEASILSVLAFVRAGYGITITAQAYSALKFPELVFVPIDEGTACLPVSLAWRPESEDPVIGKFVAFVRGRAASHSHTPPLAATSPFQCPCS</sequence>
<evidence type="ECO:0000313" key="7">
    <source>
        <dbReference type="Proteomes" id="UP000530320"/>
    </source>
</evidence>
<dbReference type="GO" id="GO:0003677">
    <property type="term" value="F:DNA binding"/>
    <property type="evidence" value="ECO:0007669"/>
    <property type="project" value="UniProtKB-KW"/>
</dbReference>
<dbReference type="InterPro" id="IPR000847">
    <property type="entry name" value="LysR_HTH_N"/>
</dbReference>
<dbReference type="Pfam" id="PF03466">
    <property type="entry name" value="LysR_substrate"/>
    <property type="match status" value="1"/>
</dbReference>
<comment type="caution">
    <text evidence="6">The sequence shown here is derived from an EMBL/GenBank/DDBJ whole genome shotgun (WGS) entry which is preliminary data.</text>
</comment>
<dbReference type="InterPro" id="IPR005119">
    <property type="entry name" value="LysR_subst-bd"/>
</dbReference>
<dbReference type="InterPro" id="IPR036390">
    <property type="entry name" value="WH_DNA-bd_sf"/>
</dbReference>
<organism evidence="6 7">
    <name type="scientific">Gluconacetobacter dulcium</name>
    <dbReference type="NCBI Taxonomy" id="2729096"/>
    <lineage>
        <taxon>Bacteria</taxon>
        <taxon>Pseudomonadati</taxon>
        <taxon>Pseudomonadota</taxon>
        <taxon>Alphaproteobacteria</taxon>
        <taxon>Acetobacterales</taxon>
        <taxon>Acetobacteraceae</taxon>
        <taxon>Gluconacetobacter</taxon>
    </lineage>
</organism>
<feature type="domain" description="HTH lysR-type" evidence="5">
    <location>
        <begin position="1"/>
        <end position="58"/>
    </location>
</feature>
<dbReference type="Gene3D" id="1.10.10.10">
    <property type="entry name" value="Winged helix-like DNA-binding domain superfamily/Winged helix DNA-binding domain"/>
    <property type="match status" value="1"/>
</dbReference>